<dbReference type="PANTHER" id="PTHR43780">
    <property type="entry name" value="1-AMINOCYCLOPROPANE-1-CARBOXYLATE DEAMINASE-RELATED"/>
    <property type="match status" value="1"/>
</dbReference>
<dbReference type="EC" id="3.5.99.7" evidence="9"/>
<evidence type="ECO:0000256" key="7">
    <source>
        <dbReference type="PIRSR" id="PIRSR006278-2"/>
    </source>
</evidence>
<comment type="similarity">
    <text evidence="3">Belongs to the ACC deaminase/D-cysteine desulfhydrase family.</text>
</comment>
<dbReference type="Pfam" id="PF00291">
    <property type="entry name" value="PALP"/>
    <property type="match status" value="1"/>
</dbReference>
<keyword evidence="4 9" id="KW-0378">Hydrolase</keyword>
<reference evidence="9 10" key="1">
    <citation type="submission" date="2019-03" db="EMBL/GenBank/DDBJ databases">
        <title>Efficiently degradation of phenoxyalkanoic acid herbicides by Cupriavidus oxalaticus strain X32.</title>
        <authorList>
            <person name="Sheng X."/>
        </authorList>
    </citation>
    <scope>NUCLEOTIDE SEQUENCE [LARGE SCALE GENOMIC DNA]</scope>
    <source>
        <strain evidence="9 10">X32</strain>
    </source>
</reference>
<dbReference type="PANTHER" id="PTHR43780:SF2">
    <property type="entry name" value="1-AMINOCYCLOPROPANE-1-CARBOXYLATE DEAMINASE-RELATED"/>
    <property type="match status" value="1"/>
</dbReference>
<comment type="cofactor">
    <cofactor evidence="2">
        <name>pyridoxal 5'-phosphate</name>
        <dbReference type="ChEBI" id="CHEBI:597326"/>
    </cofactor>
</comment>
<dbReference type="EMBL" id="CP038634">
    <property type="protein sequence ID" value="QBY50941.1"/>
    <property type="molecule type" value="Genomic_DNA"/>
</dbReference>
<gene>
    <name evidence="9" type="ORF">E0W60_07215</name>
</gene>
<evidence type="ECO:0000313" key="10">
    <source>
        <dbReference type="Proteomes" id="UP000295294"/>
    </source>
</evidence>
<dbReference type="AlphaFoldDB" id="A0A4P7LGE7"/>
<organism evidence="9 10">
    <name type="scientific">Cupriavidus oxalaticus</name>
    <dbReference type="NCBI Taxonomy" id="96344"/>
    <lineage>
        <taxon>Bacteria</taxon>
        <taxon>Pseudomonadati</taxon>
        <taxon>Pseudomonadota</taxon>
        <taxon>Betaproteobacteria</taxon>
        <taxon>Burkholderiales</taxon>
        <taxon>Burkholderiaceae</taxon>
        <taxon>Cupriavidus</taxon>
    </lineage>
</organism>
<feature type="modified residue" description="N6-(pyridoxal phosphate)lysine" evidence="7">
    <location>
        <position position="52"/>
    </location>
</feature>
<name>A0A4P7LGE7_9BURK</name>
<dbReference type="PIRSF" id="PIRSF006278">
    <property type="entry name" value="ACCD_DCysDesulf"/>
    <property type="match status" value="1"/>
</dbReference>
<evidence type="ECO:0000256" key="1">
    <source>
        <dbReference type="ARBA" id="ARBA00001132"/>
    </source>
</evidence>
<keyword evidence="5 7" id="KW-0663">Pyridoxal phosphate</keyword>
<dbReference type="GO" id="GO:0009310">
    <property type="term" value="P:amine catabolic process"/>
    <property type="evidence" value="ECO:0007669"/>
    <property type="project" value="InterPro"/>
</dbReference>
<feature type="domain" description="Tryptophan synthase beta chain-like PALP" evidence="8">
    <location>
        <begin position="12"/>
        <end position="324"/>
    </location>
</feature>
<dbReference type="CDD" id="cd06449">
    <property type="entry name" value="ACCD"/>
    <property type="match status" value="1"/>
</dbReference>
<evidence type="ECO:0000256" key="3">
    <source>
        <dbReference type="ARBA" id="ARBA00008639"/>
    </source>
</evidence>
<evidence type="ECO:0000256" key="4">
    <source>
        <dbReference type="ARBA" id="ARBA00022801"/>
    </source>
</evidence>
<dbReference type="InterPro" id="IPR001926">
    <property type="entry name" value="TrpB-like_PALP"/>
</dbReference>
<dbReference type="GO" id="GO:0019148">
    <property type="term" value="F:D-cysteine desulfhydrase activity"/>
    <property type="evidence" value="ECO:0007669"/>
    <property type="project" value="TreeGrafter"/>
</dbReference>
<dbReference type="KEGG" id="cox:E0W60_07215"/>
<evidence type="ECO:0000256" key="5">
    <source>
        <dbReference type="ARBA" id="ARBA00022898"/>
    </source>
</evidence>
<evidence type="ECO:0000256" key="6">
    <source>
        <dbReference type="PIRSR" id="PIRSR006278-1"/>
    </source>
</evidence>
<dbReference type="InterPro" id="IPR036052">
    <property type="entry name" value="TrpB-like_PALP_sf"/>
</dbReference>
<evidence type="ECO:0000259" key="8">
    <source>
        <dbReference type="Pfam" id="PF00291"/>
    </source>
</evidence>
<protein>
    <submittedName>
        <fullName evidence="9">1-aminocyclopropane-1-carboxylate deaminase</fullName>
        <ecNumber evidence="9">3.5.99.7</ecNumber>
    </submittedName>
</protein>
<dbReference type="Gene3D" id="3.40.50.1100">
    <property type="match status" value="2"/>
</dbReference>
<evidence type="ECO:0000256" key="2">
    <source>
        <dbReference type="ARBA" id="ARBA00001933"/>
    </source>
</evidence>
<dbReference type="InterPro" id="IPR027278">
    <property type="entry name" value="ACCD_DCysDesulf"/>
</dbReference>
<accession>A0A4P7LGE7</accession>
<dbReference type="RefSeq" id="WP_135703487.1">
    <property type="nucleotide sequence ID" value="NZ_CP038634.1"/>
</dbReference>
<dbReference type="NCBIfam" id="TIGR01274">
    <property type="entry name" value="ACC_deam"/>
    <property type="match status" value="1"/>
</dbReference>
<comment type="catalytic activity">
    <reaction evidence="1">
        <text>1-aminocyclopropane-1-carboxylate + H2O = 2-oxobutanoate + NH4(+)</text>
        <dbReference type="Rhea" id="RHEA:16933"/>
        <dbReference type="ChEBI" id="CHEBI:15377"/>
        <dbReference type="ChEBI" id="CHEBI:16763"/>
        <dbReference type="ChEBI" id="CHEBI:28938"/>
        <dbReference type="ChEBI" id="CHEBI:58360"/>
        <dbReference type="EC" id="3.5.99.7"/>
    </reaction>
</comment>
<sequence length="337" mass="36480">MALDLEHRFGHISLGFFPSPIHRLNRLSDVLGISVWAKRDDVSSGLAFGGNKIRKLEWLAADAVKKGADTLVSIGNIQSNHTRQVAAVAAVLGMRCRLVQEEWTHWDDPVYDKVGNILLSRLMGAETLLEGEGYSTEVKETWSRALEQVRREGGKPYAIPAGASDHPLGGLGYANFTEELARQEQEMGMFFDTVITATCTGSTQGGMVAGFKAQDRPRRLIGIDTACNEAMTRRAVTKSARQTAELIGIRKPIDDADVIVDPRFAGPDYGLPDDGTIDAIRTAARLEAMLTDPVYEGKSMAGLIAMAQAGEIPKGTNVLYVHLGGAPALNAYHKAFA</sequence>
<dbReference type="SUPFAM" id="SSF53686">
    <property type="entry name" value="Tryptophan synthase beta subunit-like PLP-dependent enzymes"/>
    <property type="match status" value="1"/>
</dbReference>
<proteinExistence type="inferred from homology"/>
<dbReference type="Proteomes" id="UP000295294">
    <property type="component" value="Chromosome 1"/>
</dbReference>
<dbReference type="InterPro" id="IPR005965">
    <property type="entry name" value="ACP_carboxylate_deaminase"/>
</dbReference>
<dbReference type="GO" id="GO:0008660">
    <property type="term" value="F:1-aminocyclopropane-1-carboxylate deaminase activity"/>
    <property type="evidence" value="ECO:0007669"/>
    <property type="project" value="UniProtKB-EC"/>
</dbReference>
<dbReference type="OrthoDB" id="9801249at2"/>
<dbReference type="GO" id="GO:0030170">
    <property type="term" value="F:pyridoxal phosphate binding"/>
    <property type="evidence" value="ECO:0007669"/>
    <property type="project" value="InterPro"/>
</dbReference>
<feature type="active site" description="Nucleophile" evidence="6">
    <location>
        <position position="79"/>
    </location>
</feature>
<evidence type="ECO:0000313" key="9">
    <source>
        <dbReference type="EMBL" id="QBY50941.1"/>
    </source>
</evidence>